<dbReference type="SUPFAM" id="SSF57889">
    <property type="entry name" value="Cysteine-rich domain"/>
    <property type="match status" value="1"/>
</dbReference>
<dbReference type="PROSITE" id="PS50004">
    <property type="entry name" value="C2"/>
    <property type="match status" value="1"/>
</dbReference>
<keyword evidence="1" id="KW-0479">Metal-binding</keyword>
<proteinExistence type="predicted"/>
<dbReference type="GO" id="GO:0046872">
    <property type="term" value="F:metal ion binding"/>
    <property type="evidence" value="ECO:0007669"/>
    <property type="project" value="UniProtKB-KW"/>
</dbReference>
<evidence type="ECO:0000313" key="6">
    <source>
        <dbReference type="EMBL" id="CAE4668166.1"/>
    </source>
</evidence>
<dbReference type="SUPFAM" id="SSF49562">
    <property type="entry name" value="C2 domain (Calcium/lipid-binding domain, CaLB)"/>
    <property type="match status" value="1"/>
</dbReference>
<feature type="compositionally biased region" description="Polar residues" evidence="3">
    <location>
        <begin position="859"/>
        <end position="868"/>
    </location>
</feature>
<feature type="compositionally biased region" description="Pro residues" evidence="3">
    <location>
        <begin position="205"/>
        <end position="215"/>
    </location>
</feature>
<dbReference type="InterPro" id="IPR002219">
    <property type="entry name" value="PKC_DAG/PE"/>
</dbReference>
<feature type="region of interest" description="Disordered" evidence="3">
    <location>
        <begin position="189"/>
        <end position="258"/>
    </location>
</feature>
<feature type="region of interest" description="Disordered" evidence="3">
    <location>
        <begin position="1415"/>
        <end position="1448"/>
    </location>
</feature>
<feature type="compositionally biased region" description="Polar residues" evidence="3">
    <location>
        <begin position="352"/>
        <end position="362"/>
    </location>
</feature>
<protein>
    <recommendedName>
        <fullName evidence="7">C2 domain-containing protein</fullName>
    </recommendedName>
</protein>
<feature type="domain" description="Phorbol-ester/DAG-type" evidence="5">
    <location>
        <begin position="752"/>
        <end position="804"/>
    </location>
</feature>
<dbReference type="InterPro" id="IPR000008">
    <property type="entry name" value="C2_dom"/>
</dbReference>
<dbReference type="CDD" id="cd00030">
    <property type="entry name" value="C2"/>
    <property type="match status" value="1"/>
</dbReference>
<feature type="compositionally biased region" description="Basic and acidic residues" evidence="3">
    <location>
        <begin position="1425"/>
        <end position="1448"/>
    </location>
</feature>
<evidence type="ECO:0000256" key="3">
    <source>
        <dbReference type="SAM" id="MobiDB-lite"/>
    </source>
</evidence>
<feature type="compositionally biased region" description="Pro residues" evidence="3">
    <location>
        <begin position="16"/>
        <end position="27"/>
    </location>
</feature>
<feature type="region of interest" description="Disordered" evidence="3">
    <location>
        <begin position="1"/>
        <end position="92"/>
    </location>
</feature>
<dbReference type="Pfam" id="PF00168">
    <property type="entry name" value="C2"/>
    <property type="match status" value="1"/>
</dbReference>
<name>A0A7S4T848_9STRA</name>
<feature type="region of interest" description="Disordered" evidence="3">
    <location>
        <begin position="328"/>
        <end position="411"/>
    </location>
</feature>
<evidence type="ECO:0000256" key="2">
    <source>
        <dbReference type="ARBA" id="ARBA00022833"/>
    </source>
</evidence>
<dbReference type="InterPro" id="IPR046349">
    <property type="entry name" value="C1-like_sf"/>
</dbReference>
<keyword evidence="2" id="KW-0862">Zinc</keyword>
<evidence type="ECO:0000256" key="1">
    <source>
        <dbReference type="ARBA" id="ARBA00022723"/>
    </source>
</evidence>
<accession>A0A7S4T848</accession>
<feature type="compositionally biased region" description="Basic and acidic residues" evidence="3">
    <location>
        <begin position="837"/>
        <end position="857"/>
    </location>
</feature>
<feature type="compositionally biased region" description="Basic and acidic residues" evidence="3">
    <location>
        <begin position="400"/>
        <end position="409"/>
    </location>
</feature>
<dbReference type="PROSITE" id="PS50081">
    <property type="entry name" value="ZF_DAG_PE_2"/>
    <property type="match status" value="1"/>
</dbReference>
<evidence type="ECO:0000259" key="4">
    <source>
        <dbReference type="PROSITE" id="PS50004"/>
    </source>
</evidence>
<gene>
    <name evidence="6" type="ORF">DBRI00130_LOCUS43805</name>
</gene>
<evidence type="ECO:0008006" key="7">
    <source>
        <dbReference type="Google" id="ProtNLM"/>
    </source>
</evidence>
<reference evidence="6" key="1">
    <citation type="submission" date="2021-01" db="EMBL/GenBank/DDBJ databases">
        <authorList>
            <person name="Corre E."/>
            <person name="Pelletier E."/>
            <person name="Niang G."/>
            <person name="Scheremetjew M."/>
            <person name="Finn R."/>
            <person name="Kale V."/>
            <person name="Holt S."/>
            <person name="Cochrane G."/>
            <person name="Meng A."/>
            <person name="Brown T."/>
            <person name="Cohen L."/>
        </authorList>
    </citation>
    <scope>NUCLEOTIDE SEQUENCE</scope>
    <source>
        <strain evidence="6">GSO104</strain>
    </source>
</reference>
<feature type="compositionally biased region" description="Basic and acidic residues" evidence="3">
    <location>
        <begin position="1"/>
        <end position="11"/>
    </location>
</feature>
<dbReference type="InterPro" id="IPR035892">
    <property type="entry name" value="C2_domain_sf"/>
</dbReference>
<dbReference type="CDD" id="cd00029">
    <property type="entry name" value="C1"/>
    <property type="match status" value="1"/>
</dbReference>
<organism evidence="6">
    <name type="scientific">Ditylum brightwellii</name>
    <dbReference type="NCBI Taxonomy" id="49249"/>
    <lineage>
        <taxon>Eukaryota</taxon>
        <taxon>Sar</taxon>
        <taxon>Stramenopiles</taxon>
        <taxon>Ochrophyta</taxon>
        <taxon>Bacillariophyta</taxon>
        <taxon>Mediophyceae</taxon>
        <taxon>Lithodesmiophycidae</taxon>
        <taxon>Lithodesmiales</taxon>
        <taxon>Lithodesmiaceae</taxon>
        <taxon>Ditylum</taxon>
    </lineage>
</organism>
<feature type="domain" description="C2" evidence="4">
    <location>
        <begin position="875"/>
        <end position="1012"/>
    </location>
</feature>
<dbReference type="EMBL" id="HBNS01060798">
    <property type="protein sequence ID" value="CAE4668166.1"/>
    <property type="molecule type" value="Transcribed_RNA"/>
</dbReference>
<dbReference type="SMART" id="SM00239">
    <property type="entry name" value="C2"/>
    <property type="match status" value="2"/>
</dbReference>
<dbReference type="Gene3D" id="2.60.40.150">
    <property type="entry name" value="C2 domain"/>
    <property type="match status" value="2"/>
</dbReference>
<evidence type="ECO:0000259" key="5">
    <source>
        <dbReference type="PROSITE" id="PS50081"/>
    </source>
</evidence>
<feature type="region of interest" description="Disordered" evidence="3">
    <location>
        <begin position="836"/>
        <end position="868"/>
    </location>
</feature>
<feature type="compositionally biased region" description="Basic and acidic residues" evidence="3">
    <location>
        <begin position="363"/>
        <end position="388"/>
    </location>
</feature>
<feature type="compositionally biased region" description="Polar residues" evidence="3">
    <location>
        <begin position="331"/>
        <end position="344"/>
    </location>
</feature>
<sequence>MNWLDKLDAALDRAFLPPPTHPKPMPKPGNGNDKGGNSDDDDNDNASGKNVESNESIATIAEKEEEADEFTYRHQQHRDLGLAPPSPRMERDMSGPDMVMMLHENNASFSTWDTEATMLEENIDSVEEGLFLNQSNGIAANVDAEISQEKNTVDASIPTQLPVRYTQPHTTVATAPPAVSYKPSMVVASSRASPTPGRIMRRVVPPNPPPLPPLHNPNKPQHIDNTVGNESQERRENDVSLDQADQDQKEAQLTTESNEFVGQNNSIHDSLSVIDDLVVPLAQKEQDQKEMRLTADPNDFFGQNNNIIDSLSVIDDLVIPLGQKDNDQREVQLTTRSNDLSGQKNKNDSSSRIDGIGVNSNKQNEHTTAKRENDKESGERELPLDHTGQEWPTELGDASGKTDGRKSEQEYDEYGTVVEDRDARLIENELGSPGVASGSMERDDGWSEESIELSENDMAADFLLPPVLTAWDEDEVDATSPSTKSSFEPRMNCHGVVHVRLFRAQRLPCPSGSTVHAAISLPPWKGRIRSSKIEASYGPSDAGVCLRWDHHGDSLDGSGHHGRNEQTAQCSMVHAYNSEDTPVPSISIKLVMSSPLQVFESDFFTLVLSCEPLMRNPGIWRRRWCSDSSPAKPIRDGGVSDNMGDEILFNDGYSDVVIHDARGIVNHPLLLLEACFEPSDFGTKNDASTLSASAKLPSSLPPVNEEVAEVPHLIMPETLGVALERPPSDNSSVAFSTSSDSRAPLKRLSANAHLFRVMSSLTPAWCSVCGCLMTGWIVQSYRCEVCSILCCSDCQLQVDVELPCGSDLAVAAAEKTLTSRFSGRRILSAIAPVSNTEENKNGTKKDTAGLREHEMRPKSGTSDELNQSMNSTTSTQIAGQMPGEMPRKEGIGKLRLRIISAHLLKRAFPPEIELIDVMNSGRKVPRSGDHYVRVSWTGSKDTKRTRTIFQTSKPLFEEEMNFIVDHYGLEYRVEVIDANTDRPVGISLITAQGVLQWQRDQTSVEQGITLSSIMHPHKEKVKRRRMALELRTGVKDGFGLNFYNSKSQETAASKKERTRAGEIMGWIEVDICLEEDLDLIYSSDPRQCAPRPVEDFNVELIQLHIARIGAIVDDISKVIKAYNHMVSWKDPKLTLSSFIILVATCVMFDAEYIGSLPIFCLLVLMVHLARIRIRGDFKSKWIHKEKKARIEAEKKMAVNYSVHRPTGRLEVQVLQGKNLRSRELGIPGTPFASVLWDPTRFASERVRKKMIQHDSTAGSAHEIGVVKSSGVGLTANPRWDKIEESSELRRMRQLMPNKQFWTDKDLQTVSQQKKDKIDLQRGASQSLDFPILQPIKPSKKRTNSDGSSGESIAMELAPWETSHGAIVVQVRSKLPVFEDVLGEVVVPLKHLVQENEILGWFKLLDVGTKEMIRGNNVDDQLPDNVKMENDLNRNQVKEDQEEDSHSLGEISKDESAEVFLKMKFSNITSEKQTSDSDQETSIVIAEEMIRFASMASDNKIGMIGSSINTINTVRGIGGTIQNHLSSIIDVVESIRNAFNFSVSFLDSQQLLR</sequence>
<dbReference type="Gene3D" id="3.30.60.20">
    <property type="match status" value="1"/>
</dbReference>